<organism evidence="2 3">
    <name type="scientific">Pristionchus mayeri</name>
    <dbReference type="NCBI Taxonomy" id="1317129"/>
    <lineage>
        <taxon>Eukaryota</taxon>
        <taxon>Metazoa</taxon>
        <taxon>Ecdysozoa</taxon>
        <taxon>Nematoda</taxon>
        <taxon>Chromadorea</taxon>
        <taxon>Rhabditida</taxon>
        <taxon>Rhabditina</taxon>
        <taxon>Diplogasteromorpha</taxon>
        <taxon>Diplogasteroidea</taxon>
        <taxon>Neodiplogasteridae</taxon>
        <taxon>Pristionchus</taxon>
    </lineage>
</organism>
<proteinExistence type="predicted"/>
<evidence type="ECO:0000313" key="3">
    <source>
        <dbReference type="Proteomes" id="UP001328107"/>
    </source>
</evidence>
<dbReference type="AlphaFoldDB" id="A0AAN4YZB5"/>
<evidence type="ECO:0000313" key="2">
    <source>
        <dbReference type="EMBL" id="GMR31642.1"/>
    </source>
</evidence>
<name>A0AAN4YZB5_9BILA</name>
<accession>A0AAN4YZB5</accession>
<reference evidence="3" key="1">
    <citation type="submission" date="2022-10" db="EMBL/GenBank/DDBJ databases">
        <title>Genome assembly of Pristionchus species.</title>
        <authorList>
            <person name="Yoshida K."/>
            <person name="Sommer R.J."/>
        </authorList>
    </citation>
    <scope>NUCLEOTIDE SEQUENCE [LARGE SCALE GENOMIC DNA]</scope>
    <source>
        <strain evidence="3">RS5460</strain>
    </source>
</reference>
<evidence type="ECO:0000256" key="1">
    <source>
        <dbReference type="SAM" id="MobiDB-lite"/>
    </source>
</evidence>
<gene>
    <name evidence="2" type="ORF">PMAYCL1PPCAC_01837</name>
</gene>
<sequence>MCDPTEATVNGHKPAPPPNRKCIEHHAFNETTQQCEWTKEPKYCAEISTNDNRKQLLEIPKWPENRKYDVNHWTTLNHLHFHAQVVSIIIRQHCFATLYWREFHEVKI</sequence>
<keyword evidence="3" id="KW-1185">Reference proteome</keyword>
<comment type="caution">
    <text evidence="2">The sequence shown here is derived from an EMBL/GenBank/DDBJ whole genome shotgun (WGS) entry which is preliminary data.</text>
</comment>
<dbReference type="Proteomes" id="UP001328107">
    <property type="component" value="Unassembled WGS sequence"/>
</dbReference>
<protein>
    <submittedName>
        <fullName evidence="2">Uncharacterized protein</fullName>
    </submittedName>
</protein>
<dbReference type="EMBL" id="BTRK01000001">
    <property type="protein sequence ID" value="GMR31642.1"/>
    <property type="molecule type" value="Genomic_DNA"/>
</dbReference>
<feature type="region of interest" description="Disordered" evidence="1">
    <location>
        <begin position="1"/>
        <end position="20"/>
    </location>
</feature>
<feature type="non-terminal residue" evidence="2">
    <location>
        <position position="108"/>
    </location>
</feature>